<evidence type="ECO:0000256" key="1">
    <source>
        <dbReference type="SAM" id="MobiDB-lite"/>
    </source>
</evidence>
<dbReference type="AlphaFoldDB" id="S2JWW0"/>
<accession>S2JWW0</accession>
<protein>
    <submittedName>
        <fullName evidence="2">Uncharacterized protein</fullName>
    </submittedName>
</protein>
<evidence type="ECO:0000313" key="2">
    <source>
        <dbReference type="EMBL" id="EPB92902.1"/>
    </source>
</evidence>
<dbReference type="VEuPathDB" id="FungiDB:HMPREF1544_00341"/>
<dbReference type="InParanoid" id="S2JWW0"/>
<name>S2JWW0_MUCC1</name>
<sequence>MRLHKKLTSRLSKVISCLHPSVDEFEIVTVSKLSQHESYQQSQGSQTTLVSPISIASHPLHSQVQPQLQRQQDRRKKRQSAVCPEDELDLLRINGMLIEASKSWKETHHRKKLMAFPSRKFGEHHP</sequence>
<feature type="compositionally biased region" description="Polar residues" evidence="1">
    <location>
        <begin position="36"/>
        <end position="51"/>
    </location>
</feature>
<dbReference type="EMBL" id="KE123897">
    <property type="protein sequence ID" value="EPB92902.1"/>
    <property type="molecule type" value="Genomic_DNA"/>
</dbReference>
<keyword evidence="3" id="KW-1185">Reference proteome</keyword>
<proteinExistence type="predicted"/>
<dbReference type="Proteomes" id="UP000014254">
    <property type="component" value="Unassembled WGS sequence"/>
</dbReference>
<reference evidence="3" key="1">
    <citation type="submission" date="2013-05" db="EMBL/GenBank/DDBJ databases">
        <title>The Genome sequence of Mucor circinelloides f. circinelloides 1006PhL.</title>
        <authorList>
            <consortium name="The Broad Institute Genomics Platform"/>
            <person name="Cuomo C."/>
            <person name="Earl A."/>
            <person name="Findley K."/>
            <person name="Lee S.C."/>
            <person name="Walker B."/>
            <person name="Young S."/>
            <person name="Zeng Q."/>
            <person name="Gargeya S."/>
            <person name="Fitzgerald M."/>
            <person name="Haas B."/>
            <person name="Abouelleil A."/>
            <person name="Allen A.W."/>
            <person name="Alvarado L."/>
            <person name="Arachchi H.M."/>
            <person name="Berlin A.M."/>
            <person name="Chapman S.B."/>
            <person name="Gainer-Dewar J."/>
            <person name="Goldberg J."/>
            <person name="Griggs A."/>
            <person name="Gujja S."/>
            <person name="Hansen M."/>
            <person name="Howarth C."/>
            <person name="Imamovic A."/>
            <person name="Ireland A."/>
            <person name="Larimer J."/>
            <person name="McCowan C."/>
            <person name="Murphy C."/>
            <person name="Pearson M."/>
            <person name="Poon T.W."/>
            <person name="Priest M."/>
            <person name="Roberts A."/>
            <person name="Saif S."/>
            <person name="Shea T."/>
            <person name="Sisk P."/>
            <person name="Sykes S."/>
            <person name="Wortman J."/>
            <person name="Nusbaum C."/>
            <person name="Birren B."/>
        </authorList>
    </citation>
    <scope>NUCLEOTIDE SEQUENCE [LARGE SCALE GENOMIC DNA]</scope>
    <source>
        <strain evidence="3">1006PhL</strain>
    </source>
</reference>
<feature type="region of interest" description="Disordered" evidence="1">
    <location>
        <begin position="36"/>
        <end position="81"/>
    </location>
</feature>
<evidence type="ECO:0000313" key="3">
    <source>
        <dbReference type="Proteomes" id="UP000014254"/>
    </source>
</evidence>
<organism evidence="2 3">
    <name type="scientific">Mucor circinelloides f. circinelloides (strain 1006PhL)</name>
    <name type="common">Mucormycosis agent</name>
    <name type="synonym">Calyptromyces circinelloides</name>
    <dbReference type="NCBI Taxonomy" id="1220926"/>
    <lineage>
        <taxon>Eukaryota</taxon>
        <taxon>Fungi</taxon>
        <taxon>Fungi incertae sedis</taxon>
        <taxon>Mucoromycota</taxon>
        <taxon>Mucoromycotina</taxon>
        <taxon>Mucoromycetes</taxon>
        <taxon>Mucorales</taxon>
        <taxon>Mucorineae</taxon>
        <taxon>Mucoraceae</taxon>
        <taxon>Mucor</taxon>
    </lineage>
</organism>
<gene>
    <name evidence="2" type="ORF">HMPREF1544_00341</name>
</gene>
<dbReference type="OrthoDB" id="10374505at2759"/>
<dbReference type="OMA" id="HHRKKLM"/>